<dbReference type="Proteomes" id="UP001500936">
    <property type="component" value="Unassembled WGS sequence"/>
</dbReference>
<dbReference type="RefSeq" id="WP_345266538.1">
    <property type="nucleotide sequence ID" value="NZ_BAABHB010000003.1"/>
</dbReference>
<dbReference type="PANTHER" id="PTHR14239">
    <property type="entry name" value="DUDULIN-RELATED"/>
    <property type="match status" value="1"/>
</dbReference>
<dbReference type="SUPFAM" id="SSF51735">
    <property type="entry name" value="NAD(P)-binding Rossmann-fold domains"/>
    <property type="match status" value="1"/>
</dbReference>
<reference evidence="4" key="1">
    <citation type="journal article" date="2019" name="Int. J. Syst. Evol. Microbiol.">
        <title>The Global Catalogue of Microorganisms (GCM) 10K type strain sequencing project: providing services to taxonomists for standard genome sequencing and annotation.</title>
        <authorList>
            <consortium name="The Broad Institute Genomics Platform"/>
            <consortium name="The Broad Institute Genome Sequencing Center for Infectious Disease"/>
            <person name="Wu L."/>
            <person name="Ma J."/>
        </authorList>
    </citation>
    <scope>NUCLEOTIDE SEQUENCE [LARGE SCALE GENOMIC DNA]</scope>
    <source>
        <strain evidence="4">JCM 17925</strain>
    </source>
</reference>
<dbReference type="InterPro" id="IPR036291">
    <property type="entry name" value="NAD(P)-bd_dom_sf"/>
</dbReference>
<evidence type="ECO:0000313" key="4">
    <source>
        <dbReference type="Proteomes" id="UP001500936"/>
    </source>
</evidence>
<proteinExistence type="predicted"/>
<evidence type="ECO:0000259" key="2">
    <source>
        <dbReference type="Pfam" id="PF03807"/>
    </source>
</evidence>
<keyword evidence="1" id="KW-0560">Oxidoreductase</keyword>
<evidence type="ECO:0000256" key="1">
    <source>
        <dbReference type="ARBA" id="ARBA00023002"/>
    </source>
</evidence>
<name>A0ABP8KCQ0_9BACT</name>
<feature type="domain" description="Pyrroline-5-carboxylate reductase catalytic N-terminal" evidence="2">
    <location>
        <begin position="3"/>
        <end position="92"/>
    </location>
</feature>
<keyword evidence="4" id="KW-1185">Reference proteome</keyword>
<accession>A0ABP8KCQ0</accession>
<comment type="caution">
    <text evidence="3">The sequence shown here is derived from an EMBL/GenBank/DDBJ whole genome shotgun (WGS) entry which is preliminary data.</text>
</comment>
<organism evidence="3 4">
    <name type="scientific">Nibrella viscosa</name>
    <dbReference type="NCBI Taxonomy" id="1084524"/>
    <lineage>
        <taxon>Bacteria</taxon>
        <taxon>Pseudomonadati</taxon>
        <taxon>Bacteroidota</taxon>
        <taxon>Cytophagia</taxon>
        <taxon>Cytophagales</taxon>
        <taxon>Spirosomataceae</taxon>
        <taxon>Nibrella</taxon>
    </lineage>
</organism>
<dbReference type="InterPro" id="IPR051267">
    <property type="entry name" value="STEAP_metalloreductase"/>
</dbReference>
<dbReference type="Pfam" id="PF03807">
    <property type="entry name" value="F420_oxidored"/>
    <property type="match status" value="1"/>
</dbReference>
<evidence type="ECO:0000313" key="3">
    <source>
        <dbReference type="EMBL" id="GAA4403647.1"/>
    </source>
</evidence>
<dbReference type="PANTHER" id="PTHR14239:SF0">
    <property type="entry name" value="F420-DEPENDENT NADP REDUCTASE"/>
    <property type="match status" value="1"/>
</dbReference>
<gene>
    <name evidence="3" type="ORF">GCM10023187_19920</name>
</gene>
<dbReference type="InterPro" id="IPR028939">
    <property type="entry name" value="P5C_Rdtase_cat_N"/>
</dbReference>
<dbReference type="EMBL" id="BAABHB010000003">
    <property type="protein sequence ID" value="GAA4403647.1"/>
    <property type="molecule type" value="Genomic_DNA"/>
</dbReference>
<sequence>MNIAVIGTGNVGGALAQAWAKAGHTVRLGVRNPESYKGKEDLETAAAISAHSIPEAVAQSAVVLIAIYPQGTKELVETMGDVSQKVIIDAMNSLQTRPEPYNNTTEALLDWTNCKDVVKCFNTTGYVNMLDPVYNGEGVDMFMAGDSQKGKEVAMQLAKDAGFGNCYDVGGNDKFGLLEQLTALWISLAMTQNNWNIAFKLLKR</sequence>
<dbReference type="Gene3D" id="3.40.50.720">
    <property type="entry name" value="NAD(P)-binding Rossmann-like Domain"/>
    <property type="match status" value="1"/>
</dbReference>
<protein>
    <submittedName>
        <fullName evidence="3">NAD(P)-binding domain-containing protein</fullName>
    </submittedName>
</protein>